<dbReference type="PIRSF" id="PIRSF002786">
    <property type="entry name" value="XcpX"/>
    <property type="match status" value="1"/>
</dbReference>
<name>A0A5A9XBD7_9BACT</name>
<dbReference type="NCBIfam" id="NF037980">
    <property type="entry name" value="T2SS_GspK"/>
    <property type="match status" value="1"/>
</dbReference>
<dbReference type="Proteomes" id="UP000324298">
    <property type="component" value="Unassembled WGS sequence"/>
</dbReference>
<evidence type="ECO:0000259" key="11">
    <source>
        <dbReference type="Pfam" id="PF03934"/>
    </source>
</evidence>
<dbReference type="InterPro" id="IPR010994">
    <property type="entry name" value="RuvA_2-like"/>
</dbReference>
<evidence type="ECO:0000259" key="12">
    <source>
        <dbReference type="Pfam" id="PF21687"/>
    </source>
</evidence>
<dbReference type="InterPro" id="IPR049031">
    <property type="entry name" value="T2SSK_SAM-like_1st"/>
</dbReference>
<dbReference type="InterPro" id="IPR049179">
    <property type="entry name" value="T2SSK_SAM-like_2nd"/>
</dbReference>
<keyword evidence="7" id="KW-0653">Protein transport</keyword>
<evidence type="ECO:0000313" key="13">
    <source>
        <dbReference type="EMBL" id="KAA0889728.1"/>
    </source>
</evidence>
<accession>A0A5A9XBD7</accession>
<dbReference type="Pfam" id="PF21687">
    <property type="entry name" value="T2SSK_1st"/>
    <property type="match status" value="1"/>
</dbReference>
<evidence type="ECO:0000256" key="1">
    <source>
        <dbReference type="ARBA" id="ARBA00004533"/>
    </source>
</evidence>
<keyword evidence="8 10" id="KW-1133">Transmembrane helix</keyword>
<gene>
    <name evidence="13" type="ORF">ET418_13205</name>
</gene>
<evidence type="ECO:0000256" key="6">
    <source>
        <dbReference type="ARBA" id="ARBA00022692"/>
    </source>
</evidence>
<dbReference type="SUPFAM" id="SSF47781">
    <property type="entry name" value="RuvA domain 2-like"/>
    <property type="match status" value="1"/>
</dbReference>
<dbReference type="EMBL" id="SRSD01000008">
    <property type="protein sequence ID" value="KAA0889728.1"/>
    <property type="molecule type" value="Genomic_DNA"/>
</dbReference>
<evidence type="ECO:0000256" key="5">
    <source>
        <dbReference type="ARBA" id="ARBA00022519"/>
    </source>
</evidence>
<comment type="similarity">
    <text evidence="2">Belongs to the GSP K family.</text>
</comment>
<dbReference type="PANTHER" id="PTHR38831:SF2">
    <property type="entry name" value="TYPE II SECRETION SYSTEM PROTEIN K"/>
    <property type="match status" value="1"/>
</dbReference>
<organism evidence="13 14">
    <name type="scientific">Oryzomonas rubra</name>
    <dbReference type="NCBI Taxonomy" id="2509454"/>
    <lineage>
        <taxon>Bacteria</taxon>
        <taxon>Pseudomonadati</taxon>
        <taxon>Thermodesulfobacteriota</taxon>
        <taxon>Desulfuromonadia</taxon>
        <taxon>Geobacterales</taxon>
        <taxon>Geobacteraceae</taxon>
        <taxon>Oryzomonas</taxon>
    </lineage>
</organism>
<keyword evidence="3" id="KW-0813">Transport</keyword>
<dbReference type="Gene3D" id="3.30.1300.30">
    <property type="entry name" value="GSPII I/J protein-like"/>
    <property type="match status" value="1"/>
</dbReference>
<protein>
    <submittedName>
        <fullName evidence="13">General secretion pathway protein GspK</fullName>
    </submittedName>
</protein>
<dbReference type="AlphaFoldDB" id="A0A5A9XBD7"/>
<dbReference type="SUPFAM" id="SSF158544">
    <property type="entry name" value="GspK insert domain-like"/>
    <property type="match status" value="1"/>
</dbReference>
<keyword evidence="4" id="KW-1003">Cell membrane</keyword>
<dbReference type="OrthoDB" id="5398238at2"/>
<dbReference type="GO" id="GO:0005886">
    <property type="term" value="C:plasma membrane"/>
    <property type="evidence" value="ECO:0007669"/>
    <property type="project" value="UniProtKB-SubCell"/>
</dbReference>
<evidence type="ECO:0000313" key="14">
    <source>
        <dbReference type="Proteomes" id="UP000324298"/>
    </source>
</evidence>
<evidence type="ECO:0000256" key="7">
    <source>
        <dbReference type="ARBA" id="ARBA00022927"/>
    </source>
</evidence>
<dbReference type="Pfam" id="PF03934">
    <property type="entry name" value="T2SSK"/>
    <property type="match status" value="1"/>
</dbReference>
<sequence>MQQRRHDVGQNLGYGPERQQTAEAGAYHGAGGGGGDAGDVYRLCGPQGDGLVRGEKGFALVLTLVVTALMVAAAVELIHQVYVDMSLNRNFRDGQQASLLAESGAEGGKKLLQTLLAAQSYTSLSDKWAAPFKMDDEIGRIEITTTEESGKINLNALVQQNDEINTDTQAILKRLGTQLQIPESVWNALADWIDTNDLPLSGGAENSYYKSLNPPYSARNGRLTTVNELSLVKGFTADMVNKLKPFVTVYPNKAGGLGATVAVNVNTAPKEVLMALDSRISGSIADRIIEERRLAPFKSIGELARADTILTTIKGMTIQGKIFRITARGFVKEAARTVEAVVNMDGTGEFLSWQEF</sequence>
<evidence type="ECO:0000256" key="8">
    <source>
        <dbReference type="ARBA" id="ARBA00022989"/>
    </source>
</evidence>
<dbReference type="GO" id="GO:0009306">
    <property type="term" value="P:protein secretion"/>
    <property type="evidence" value="ECO:0007669"/>
    <property type="project" value="InterPro"/>
</dbReference>
<dbReference type="PANTHER" id="PTHR38831">
    <property type="entry name" value="TYPE II SECRETION SYSTEM PROTEIN K"/>
    <property type="match status" value="1"/>
</dbReference>
<evidence type="ECO:0000256" key="10">
    <source>
        <dbReference type="SAM" id="Phobius"/>
    </source>
</evidence>
<proteinExistence type="inferred from homology"/>
<keyword evidence="14" id="KW-1185">Reference proteome</keyword>
<evidence type="ECO:0000256" key="4">
    <source>
        <dbReference type="ARBA" id="ARBA00022475"/>
    </source>
</evidence>
<evidence type="ECO:0000256" key="2">
    <source>
        <dbReference type="ARBA" id="ARBA00007246"/>
    </source>
</evidence>
<dbReference type="InterPro" id="IPR005628">
    <property type="entry name" value="GspK"/>
</dbReference>
<keyword evidence="6 10" id="KW-0812">Transmembrane</keyword>
<evidence type="ECO:0000256" key="3">
    <source>
        <dbReference type="ARBA" id="ARBA00022448"/>
    </source>
</evidence>
<feature type="transmembrane region" description="Helical" evidence="10">
    <location>
        <begin position="58"/>
        <end position="82"/>
    </location>
</feature>
<evidence type="ECO:0000256" key="9">
    <source>
        <dbReference type="ARBA" id="ARBA00023136"/>
    </source>
</evidence>
<reference evidence="13 14" key="1">
    <citation type="submission" date="2019-04" db="EMBL/GenBank/DDBJ databases">
        <title>Geobacter ruber sp. nov., ferric-reducing bacteria isolated from paddy soil.</title>
        <authorList>
            <person name="Xu Z."/>
            <person name="Masuda Y."/>
            <person name="Itoh H."/>
            <person name="Senoo K."/>
        </authorList>
    </citation>
    <scope>NUCLEOTIDE SEQUENCE [LARGE SCALE GENOMIC DNA]</scope>
    <source>
        <strain evidence="13 14">Red88</strain>
    </source>
</reference>
<feature type="domain" description="T2SS protein K second SAM-like" evidence="11">
    <location>
        <begin position="263"/>
        <end position="307"/>
    </location>
</feature>
<dbReference type="Gene3D" id="1.10.40.60">
    <property type="entry name" value="EpsJ-like"/>
    <property type="match status" value="2"/>
</dbReference>
<dbReference type="InterPro" id="IPR038072">
    <property type="entry name" value="GspK_central_sf"/>
</dbReference>
<keyword evidence="5" id="KW-0997">Cell inner membrane</keyword>
<keyword evidence="9 10" id="KW-0472">Membrane</keyword>
<feature type="domain" description="T2SS protein K first SAM-like" evidence="12">
    <location>
        <begin position="150"/>
        <end position="252"/>
    </location>
</feature>
<comment type="subcellular location">
    <subcellularLocation>
        <location evidence="1">Cell inner membrane</location>
    </subcellularLocation>
</comment>
<comment type="caution">
    <text evidence="13">The sequence shown here is derived from an EMBL/GenBank/DDBJ whole genome shotgun (WGS) entry which is preliminary data.</text>
</comment>